<dbReference type="Proteomes" id="UP000177309">
    <property type="component" value="Unassembled WGS sequence"/>
</dbReference>
<comment type="caution">
    <text evidence="2">The sequence shown here is derived from an EMBL/GenBank/DDBJ whole genome shotgun (WGS) entry which is preliminary data.</text>
</comment>
<proteinExistence type="predicted"/>
<dbReference type="InterPro" id="IPR007160">
    <property type="entry name" value="DUF362"/>
</dbReference>
<sequence>MIEVISCDLKTLENHLRTLIKQIPSVTGCRVFIKPNLGGRYPIIKSENTDAVFLKVLCKVLSEHNPTEIIIAHSSLIGFGYSKHCQFDDLIKINHYDTLSRDKNVHLLNLDDVPRSKEENNGFTFHIPEILKKEKLFYINLCKMKTHMETDVSLSLKNQMGLVSLEDRKNMHKSNLQGQIAALATKLRPDLNIIDGIIAMEGNGPHHGKNIKTNLVIAGTDGVEADSLACFLMGIDYQQVSHIMEAERLGVGKFVSAKTIKEHQAKAKKFKPSGKIYKIGTKFRVWPTTSCSGCIFSLNQAFKKFAKRHPIKVLKKIFFDETNIYIGECSGENPRNRKNIYTIGNCSCELAKRNTVRRHLKGCPPTVDEIIKLLEE</sequence>
<dbReference type="AlphaFoldDB" id="A0A1F4TJJ8"/>
<feature type="domain" description="DUF362" evidence="1">
    <location>
        <begin position="31"/>
        <end position="230"/>
    </location>
</feature>
<name>A0A1F4TJJ8_UNCSA</name>
<gene>
    <name evidence="2" type="ORF">A2462_00755</name>
</gene>
<protein>
    <recommendedName>
        <fullName evidence="1">DUF362 domain-containing protein</fullName>
    </recommendedName>
</protein>
<reference evidence="2 3" key="1">
    <citation type="journal article" date="2016" name="Nat. Commun.">
        <title>Thousands of microbial genomes shed light on interconnected biogeochemical processes in an aquifer system.</title>
        <authorList>
            <person name="Anantharaman K."/>
            <person name="Brown C.T."/>
            <person name="Hug L.A."/>
            <person name="Sharon I."/>
            <person name="Castelle C.J."/>
            <person name="Probst A.J."/>
            <person name="Thomas B.C."/>
            <person name="Singh A."/>
            <person name="Wilkins M.J."/>
            <person name="Karaoz U."/>
            <person name="Brodie E.L."/>
            <person name="Williams K.H."/>
            <person name="Hubbard S.S."/>
            <person name="Banfield J.F."/>
        </authorList>
    </citation>
    <scope>NUCLEOTIDE SEQUENCE [LARGE SCALE GENOMIC DNA]</scope>
</reference>
<organism evidence="2 3">
    <name type="scientific">candidate division WOR-1 bacterium RIFOXYC2_FULL_41_25</name>
    <dbReference type="NCBI Taxonomy" id="1802586"/>
    <lineage>
        <taxon>Bacteria</taxon>
        <taxon>Bacillati</taxon>
        <taxon>Saganbacteria</taxon>
    </lineage>
</organism>
<evidence type="ECO:0000259" key="1">
    <source>
        <dbReference type="Pfam" id="PF04015"/>
    </source>
</evidence>
<evidence type="ECO:0000313" key="3">
    <source>
        <dbReference type="Proteomes" id="UP000177309"/>
    </source>
</evidence>
<evidence type="ECO:0000313" key="2">
    <source>
        <dbReference type="EMBL" id="OGC32911.1"/>
    </source>
</evidence>
<dbReference type="Pfam" id="PF04015">
    <property type="entry name" value="DUF362"/>
    <property type="match status" value="1"/>
</dbReference>
<dbReference type="EMBL" id="MEUI01000042">
    <property type="protein sequence ID" value="OGC32911.1"/>
    <property type="molecule type" value="Genomic_DNA"/>
</dbReference>
<accession>A0A1F4TJJ8</accession>